<dbReference type="PROSITE" id="PS51257">
    <property type="entry name" value="PROKAR_LIPOPROTEIN"/>
    <property type="match status" value="1"/>
</dbReference>
<name>A0ABQ3I5N2_9BACT</name>
<keyword evidence="3" id="KW-1185">Reference proteome</keyword>
<protein>
    <recommendedName>
        <fullName evidence="4">Lipocalin-like domain-containing protein</fullName>
    </recommendedName>
</protein>
<dbReference type="RefSeq" id="WP_189629530.1">
    <property type="nucleotide sequence ID" value="NZ_BNAG01000002.1"/>
</dbReference>
<feature type="signal peptide" evidence="1">
    <location>
        <begin position="1"/>
        <end position="24"/>
    </location>
</feature>
<evidence type="ECO:0000313" key="3">
    <source>
        <dbReference type="Proteomes" id="UP000658258"/>
    </source>
</evidence>
<comment type="caution">
    <text evidence="2">The sequence shown here is derived from an EMBL/GenBank/DDBJ whole genome shotgun (WGS) entry which is preliminary data.</text>
</comment>
<proteinExistence type="predicted"/>
<sequence>MKTNRIYTYILIAAVALLSISCDNDDPTGPTAQELTYEKLAGQWTLGQFGSIKVDGSNVSANYPGFALSFAQGTYTTTNAGDLFRASGTWEWADTNANAVVLDDGKQITIQSLSLSKFVFSFTKSNGPVRAGLAGEYVITVEK</sequence>
<evidence type="ECO:0008006" key="4">
    <source>
        <dbReference type="Google" id="ProtNLM"/>
    </source>
</evidence>
<evidence type="ECO:0000256" key="1">
    <source>
        <dbReference type="SAM" id="SignalP"/>
    </source>
</evidence>
<feature type="chain" id="PRO_5046690793" description="Lipocalin-like domain-containing protein" evidence="1">
    <location>
        <begin position="25"/>
        <end position="143"/>
    </location>
</feature>
<reference evidence="3" key="1">
    <citation type="journal article" date="2019" name="Int. J. Syst. Evol. Microbiol.">
        <title>The Global Catalogue of Microorganisms (GCM) 10K type strain sequencing project: providing services to taxonomists for standard genome sequencing and annotation.</title>
        <authorList>
            <consortium name="The Broad Institute Genomics Platform"/>
            <consortium name="The Broad Institute Genome Sequencing Center for Infectious Disease"/>
            <person name="Wu L."/>
            <person name="Ma J."/>
        </authorList>
    </citation>
    <scope>NUCLEOTIDE SEQUENCE [LARGE SCALE GENOMIC DNA]</scope>
    <source>
        <strain evidence="3">CGMCC 1.15111</strain>
    </source>
</reference>
<organism evidence="2 3">
    <name type="scientific">Roseivirga thermotolerans</name>
    <dbReference type="NCBI Taxonomy" id="1758176"/>
    <lineage>
        <taxon>Bacteria</taxon>
        <taxon>Pseudomonadati</taxon>
        <taxon>Bacteroidota</taxon>
        <taxon>Cytophagia</taxon>
        <taxon>Cytophagales</taxon>
        <taxon>Roseivirgaceae</taxon>
        <taxon>Roseivirga</taxon>
    </lineage>
</organism>
<evidence type="ECO:0000313" key="2">
    <source>
        <dbReference type="EMBL" id="GHE60443.1"/>
    </source>
</evidence>
<dbReference type="Proteomes" id="UP000658258">
    <property type="component" value="Unassembled WGS sequence"/>
</dbReference>
<dbReference type="EMBL" id="BNAG01000002">
    <property type="protein sequence ID" value="GHE60443.1"/>
    <property type="molecule type" value="Genomic_DNA"/>
</dbReference>
<accession>A0ABQ3I5N2</accession>
<gene>
    <name evidence="2" type="ORF">GCM10011340_14100</name>
</gene>
<keyword evidence="1" id="KW-0732">Signal</keyword>